<organism evidence="2 3">
    <name type="scientific">Sphenostylis stenocarpa</name>
    <dbReference type="NCBI Taxonomy" id="92480"/>
    <lineage>
        <taxon>Eukaryota</taxon>
        <taxon>Viridiplantae</taxon>
        <taxon>Streptophyta</taxon>
        <taxon>Embryophyta</taxon>
        <taxon>Tracheophyta</taxon>
        <taxon>Spermatophyta</taxon>
        <taxon>Magnoliopsida</taxon>
        <taxon>eudicotyledons</taxon>
        <taxon>Gunneridae</taxon>
        <taxon>Pentapetalae</taxon>
        <taxon>rosids</taxon>
        <taxon>fabids</taxon>
        <taxon>Fabales</taxon>
        <taxon>Fabaceae</taxon>
        <taxon>Papilionoideae</taxon>
        <taxon>50 kb inversion clade</taxon>
        <taxon>NPAAA clade</taxon>
        <taxon>indigoferoid/millettioid clade</taxon>
        <taxon>Phaseoleae</taxon>
        <taxon>Sphenostylis</taxon>
    </lineage>
</organism>
<dbReference type="Gramene" id="rna-AYBTSS11_LOCUS27457">
    <property type="protein sequence ID" value="CAJ1975345.1"/>
    <property type="gene ID" value="gene-AYBTSS11_LOCUS27457"/>
</dbReference>
<gene>
    <name evidence="2" type="ORF">AYBTSS11_LOCUS27457</name>
</gene>
<proteinExistence type="predicted"/>
<dbReference type="AlphaFoldDB" id="A0AA86T7F8"/>
<reference evidence="2" key="1">
    <citation type="submission" date="2023-10" db="EMBL/GenBank/DDBJ databases">
        <authorList>
            <person name="Domelevo Entfellner J.-B."/>
        </authorList>
    </citation>
    <scope>NUCLEOTIDE SEQUENCE</scope>
</reference>
<accession>A0AA86T7F8</accession>
<evidence type="ECO:0000313" key="3">
    <source>
        <dbReference type="Proteomes" id="UP001189624"/>
    </source>
</evidence>
<sequence length="135" mass="15275">MTQEADSPPENEDQGLLVSHNNSGTDKNSIGAKFKDCVETLKKESENLFLTTLKHVDECVKSDLVTRNHNNQLPQLHRDDNLVLDSLPSGNINDLGKSIKLKVAARLEEECLDVYRTCRRGLRKDIRSLFKKLSK</sequence>
<dbReference type="EMBL" id="OY731406">
    <property type="protein sequence ID" value="CAJ1975345.1"/>
    <property type="molecule type" value="Genomic_DNA"/>
</dbReference>
<dbReference type="Proteomes" id="UP001189624">
    <property type="component" value="Chromosome 9"/>
</dbReference>
<protein>
    <submittedName>
        <fullName evidence="2">Uncharacterized protein</fullName>
    </submittedName>
</protein>
<evidence type="ECO:0000256" key="1">
    <source>
        <dbReference type="SAM" id="MobiDB-lite"/>
    </source>
</evidence>
<name>A0AA86T7F8_9FABA</name>
<feature type="region of interest" description="Disordered" evidence="1">
    <location>
        <begin position="1"/>
        <end position="30"/>
    </location>
</feature>
<feature type="compositionally biased region" description="Polar residues" evidence="1">
    <location>
        <begin position="19"/>
        <end position="28"/>
    </location>
</feature>
<keyword evidence="3" id="KW-1185">Reference proteome</keyword>
<evidence type="ECO:0000313" key="2">
    <source>
        <dbReference type="EMBL" id="CAJ1975345.1"/>
    </source>
</evidence>